<dbReference type="GO" id="GO:0005737">
    <property type="term" value="C:cytoplasm"/>
    <property type="evidence" value="ECO:0007669"/>
    <property type="project" value="UniProtKB-SubCell"/>
</dbReference>
<dbReference type="AlphaFoldDB" id="G0W8B3"/>
<evidence type="ECO:0000313" key="4">
    <source>
        <dbReference type="EMBL" id="CCD24024.1"/>
    </source>
</evidence>
<name>G0W8B3_NAUDC</name>
<comment type="subcellular location">
    <subcellularLocation>
        <location evidence="1">Cytoplasm</location>
    </subcellularLocation>
</comment>
<feature type="coiled-coil region" evidence="3">
    <location>
        <begin position="371"/>
        <end position="398"/>
    </location>
</feature>
<dbReference type="Pfam" id="PF04912">
    <property type="entry name" value="Dynamitin"/>
    <property type="match status" value="1"/>
</dbReference>
<keyword evidence="3" id="KW-0175">Coiled coil</keyword>
<dbReference type="GeneID" id="11494769"/>
<dbReference type="Proteomes" id="UP000000689">
    <property type="component" value="Chromosome 3"/>
</dbReference>
<dbReference type="GO" id="GO:0005869">
    <property type="term" value="C:dynactin complex"/>
    <property type="evidence" value="ECO:0007669"/>
    <property type="project" value="InterPro"/>
</dbReference>
<accession>G0W8B3</accession>
<dbReference type="OMA" id="MKNNIDL"/>
<keyword evidence="2" id="KW-0963">Cytoplasm</keyword>
<dbReference type="eggNOG" id="ENOG502S656">
    <property type="taxonomic scope" value="Eukaryota"/>
</dbReference>
<dbReference type="InterPro" id="IPR028133">
    <property type="entry name" value="Dynamitin"/>
</dbReference>
<dbReference type="EMBL" id="HE580269">
    <property type="protein sequence ID" value="CCD24024.1"/>
    <property type="molecule type" value="Genomic_DNA"/>
</dbReference>
<evidence type="ECO:0008006" key="6">
    <source>
        <dbReference type="Google" id="ProtNLM"/>
    </source>
</evidence>
<dbReference type="PANTHER" id="PTHR15346">
    <property type="entry name" value="DYNACTIN SUBUNIT"/>
    <property type="match status" value="1"/>
</dbReference>
<dbReference type="GO" id="GO:0007017">
    <property type="term" value="P:microtubule-based process"/>
    <property type="evidence" value="ECO:0007669"/>
    <property type="project" value="InterPro"/>
</dbReference>
<dbReference type="KEGG" id="ndi:NDAI_0C03640"/>
<keyword evidence="5" id="KW-1185">Reference proteome</keyword>
<dbReference type="HOGENOM" id="CLU_683507_0_0_1"/>
<evidence type="ECO:0000256" key="1">
    <source>
        <dbReference type="ARBA" id="ARBA00004496"/>
    </source>
</evidence>
<evidence type="ECO:0000256" key="2">
    <source>
        <dbReference type="ARBA" id="ARBA00022490"/>
    </source>
</evidence>
<proteinExistence type="predicted"/>
<dbReference type="OrthoDB" id="4065231at2759"/>
<dbReference type="RefSeq" id="XP_003669267.1">
    <property type="nucleotide sequence ID" value="XM_003669219.1"/>
</dbReference>
<evidence type="ECO:0000313" key="5">
    <source>
        <dbReference type="Proteomes" id="UP000000689"/>
    </source>
</evidence>
<sequence>MEVFDFTDNVEDVSYEFMSALDDTQPKIFESEGTELLPENGLQNEYRSTNDTLELYPSNDIDHQGEKSTIIYENTPDMMKVAEQLESQLKKYNATKSTKEDLRKMQIDKPEISTLKKELDKISLQELDDMKRESTMEDKLLFEKIQKSMQSDEKTLLKGLHDKLSEHVSEESNHDNNNNNNDKYILKLPNIEFNSTELYRILNLEERIHKLESSLGHIKDEPNICQSSFEEPIMTQLNKIYRQLILIENNEPVLNNFQKSLTEINKKYEDSLLGKNINKNNDLQELAINNIVNQKTKIDNLYKFYDENKHYADILPKLSERMKLFKKVNMKVSESFQMLQNIDRMIADVASTTEEWNCTINKIVEKISSQEIIVNKNFEKLNDKIQNLEAKLETLTRDKEAFE</sequence>
<dbReference type="STRING" id="1071378.G0W8B3"/>
<evidence type="ECO:0000256" key="3">
    <source>
        <dbReference type="SAM" id="Coils"/>
    </source>
</evidence>
<protein>
    <recommendedName>
        <fullName evidence="6">Dynactin subunit 2</fullName>
    </recommendedName>
</protein>
<organism evidence="4 5">
    <name type="scientific">Naumovozyma dairenensis (strain ATCC 10597 / BCRC 20456 / CBS 421 / NBRC 0211 / NRRL Y-12639)</name>
    <name type="common">Saccharomyces dairenensis</name>
    <dbReference type="NCBI Taxonomy" id="1071378"/>
    <lineage>
        <taxon>Eukaryota</taxon>
        <taxon>Fungi</taxon>
        <taxon>Dikarya</taxon>
        <taxon>Ascomycota</taxon>
        <taxon>Saccharomycotina</taxon>
        <taxon>Saccharomycetes</taxon>
        <taxon>Saccharomycetales</taxon>
        <taxon>Saccharomycetaceae</taxon>
        <taxon>Naumovozyma</taxon>
    </lineage>
</organism>
<reference evidence="4 5" key="1">
    <citation type="journal article" date="2011" name="Proc. Natl. Acad. Sci. U.S.A.">
        <title>Evolutionary erosion of yeast sex chromosomes by mating-type switching accidents.</title>
        <authorList>
            <person name="Gordon J.L."/>
            <person name="Armisen D."/>
            <person name="Proux-Wera E."/>
            <person name="Oheigeartaigh S.S."/>
            <person name="Byrne K.P."/>
            <person name="Wolfe K.H."/>
        </authorList>
    </citation>
    <scope>NUCLEOTIDE SEQUENCE [LARGE SCALE GENOMIC DNA]</scope>
    <source>
        <strain evidence="5">ATCC 10597 / BCRC 20456 / CBS 421 / NBRC 0211 / NRRL Y-12639</strain>
    </source>
</reference>
<gene>
    <name evidence="4" type="primary">NDAI0C03640</name>
    <name evidence="4" type="ordered locus">NDAI_0C03640</name>
</gene>